<accession>A0A4C1WPZ4</accession>
<dbReference type="Proteomes" id="UP000299102">
    <property type="component" value="Unassembled WGS sequence"/>
</dbReference>
<sequence>MSVYLRVGLSNGPRARYAGRGPRSLGRSADLGPDGVWPTSCPLYAAWTEGSKEIDASQAERLGRSCLYCSVLSLARSAQAERDNESCFFLTDHDYRSFDFRTICYQSLAHVHSEIRRRIILINQSTARVRTADEDAPGRLCAADGAGPAPETRWPAFGARGIASFRARAVARAEFDGCYINRATLVRPTNGNARRSTGMLIECRPDSLSTSPLFSPRDHD</sequence>
<dbReference type="EMBL" id="BGZK01000628">
    <property type="protein sequence ID" value="GBP53566.1"/>
    <property type="molecule type" value="Genomic_DNA"/>
</dbReference>
<evidence type="ECO:0000313" key="1">
    <source>
        <dbReference type="EMBL" id="GBP53566.1"/>
    </source>
</evidence>
<keyword evidence="2" id="KW-1185">Reference proteome</keyword>
<reference evidence="1 2" key="1">
    <citation type="journal article" date="2019" name="Commun. Biol.">
        <title>The bagworm genome reveals a unique fibroin gene that provides high tensile strength.</title>
        <authorList>
            <person name="Kono N."/>
            <person name="Nakamura H."/>
            <person name="Ohtoshi R."/>
            <person name="Tomita M."/>
            <person name="Numata K."/>
            <person name="Arakawa K."/>
        </authorList>
    </citation>
    <scope>NUCLEOTIDE SEQUENCE [LARGE SCALE GENOMIC DNA]</scope>
</reference>
<comment type="caution">
    <text evidence="1">The sequence shown here is derived from an EMBL/GenBank/DDBJ whole genome shotgun (WGS) entry which is preliminary data.</text>
</comment>
<protein>
    <submittedName>
        <fullName evidence="1">Uncharacterized protein</fullName>
    </submittedName>
</protein>
<dbReference type="AlphaFoldDB" id="A0A4C1WPZ4"/>
<dbReference type="OrthoDB" id="6931130at2759"/>
<organism evidence="1 2">
    <name type="scientific">Eumeta variegata</name>
    <name type="common">Bagworm moth</name>
    <name type="synonym">Eumeta japonica</name>
    <dbReference type="NCBI Taxonomy" id="151549"/>
    <lineage>
        <taxon>Eukaryota</taxon>
        <taxon>Metazoa</taxon>
        <taxon>Ecdysozoa</taxon>
        <taxon>Arthropoda</taxon>
        <taxon>Hexapoda</taxon>
        <taxon>Insecta</taxon>
        <taxon>Pterygota</taxon>
        <taxon>Neoptera</taxon>
        <taxon>Endopterygota</taxon>
        <taxon>Lepidoptera</taxon>
        <taxon>Glossata</taxon>
        <taxon>Ditrysia</taxon>
        <taxon>Tineoidea</taxon>
        <taxon>Psychidae</taxon>
        <taxon>Oiketicinae</taxon>
        <taxon>Eumeta</taxon>
    </lineage>
</organism>
<proteinExistence type="predicted"/>
<name>A0A4C1WPZ4_EUMVA</name>
<evidence type="ECO:0000313" key="2">
    <source>
        <dbReference type="Proteomes" id="UP000299102"/>
    </source>
</evidence>
<gene>
    <name evidence="1" type="ORF">EVAR_41974_1</name>
</gene>